<protein>
    <submittedName>
        <fullName evidence="3">Uncharacterized protein</fullName>
    </submittedName>
</protein>
<name>A0AA88GFQ4_NAELO</name>
<dbReference type="EMBL" id="PYSW02000043">
    <property type="protein sequence ID" value="KAG2374757.1"/>
    <property type="molecule type" value="Genomic_DNA"/>
</dbReference>
<evidence type="ECO:0000313" key="4">
    <source>
        <dbReference type="Proteomes" id="UP000816034"/>
    </source>
</evidence>
<dbReference type="RefSeq" id="XP_044543931.1">
    <property type="nucleotide sequence ID" value="XM_044686053.1"/>
</dbReference>
<keyword evidence="1" id="KW-0175">Coiled coil</keyword>
<dbReference type="AlphaFoldDB" id="A0AA88GFQ4"/>
<keyword evidence="2" id="KW-0812">Transmembrane</keyword>
<evidence type="ECO:0000256" key="1">
    <source>
        <dbReference type="SAM" id="Coils"/>
    </source>
</evidence>
<evidence type="ECO:0000313" key="3">
    <source>
        <dbReference type="EMBL" id="KAG2374757.1"/>
    </source>
</evidence>
<keyword evidence="2" id="KW-1133">Transmembrane helix</keyword>
<accession>A0AA88GFQ4</accession>
<proteinExistence type="predicted"/>
<dbReference type="Proteomes" id="UP000816034">
    <property type="component" value="Unassembled WGS sequence"/>
</dbReference>
<feature type="transmembrane region" description="Helical" evidence="2">
    <location>
        <begin position="394"/>
        <end position="417"/>
    </location>
</feature>
<dbReference type="Gene3D" id="1.10.287.1490">
    <property type="match status" value="1"/>
</dbReference>
<gene>
    <name evidence="3" type="ORF">C9374_010501</name>
</gene>
<sequence>MSQPPFVERNGNARLAFKNQDFECSSCKPTGRNNYEIYDQLLMICQQSGPIFEIGFDDESYEDRDQISDEFIDNSQQKEVNLQESLFENQTTKTLTEIQNEGKKDLSTSLMREEDLDQMRVQLDSLQQHVACNHTEMIQLVTEFEIQKQVNQELRSSIHSAIQEIEGIQQQLKIIRQHETSQHEEQFKMLQNEAQFMKNSMNELKITLDSVGTENSSLTIQLESINKEIESLKNTLKTIQNSLHSPKKSESSKNMKTKLKTLTREKDELMKKFQQLQQEVSSQKETLKLFQEQALSASSTIEDNACNFRSSLQVMKHEMNSQLEDIQNDLGTNKDNVTEMKESLSKWKEESVKVDDAMSQWQTLQKEYSELRKFTLKLELELKSCKEQTSFLKVLVMVVIIILVALMAMVWMSIYAGDGNLRF</sequence>
<comment type="caution">
    <text evidence="3">The sequence shown here is derived from an EMBL/GenBank/DDBJ whole genome shotgun (WGS) entry which is preliminary data.</text>
</comment>
<keyword evidence="2" id="KW-0472">Membrane</keyword>
<keyword evidence="4" id="KW-1185">Reference proteome</keyword>
<feature type="coiled-coil region" evidence="1">
    <location>
        <begin position="151"/>
        <end position="293"/>
    </location>
</feature>
<organism evidence="3 4">
    <name type="scientific">Naegleria lovaniensis</name>
    <name type="common">Amoeba</name>
    <dbReference type="NCBI Taxonomy" id="51637"/>
    <lineage>
        <taxon>Eukaryota</taxon>
        <taxon>Discoba</taxon>
        <taxon>Heterolobosea</taxon>
        <taxon>Tetramitia</taxon>
        <taxon>Eutetramitia</taxon>
        <taxon>Vahlkampfiidae</taxon>
        <taxon>Naegleria</taxon>
    </lineage>
</organism>
<evidence type="ECO:0000256" key="2">
    <source>
        <dbReference type="SAM" id="Phobius"/>
    </source>
</evidence>
<dbReference type="GeneID" id="68102955"/>
<reference evidence="3 4" key="1">
    <citation type="journal article" date="2018" name="BMC Genomics">
        <title>The genome of Naegleria lovaniensis, the basis for a comparative approach to unravel pathogenicity factors of the human pathogenic amoeba N. fowleri.</title>
        <authorList>
            <person name="Liechti N."/>
            <person name="Schurch N."/>
            <person name="Bruggmann R."/>
            <person name="Wittwer M."/>
        </authorList>
    </citation>
    <scope>NUCLEOTIDE SEQUENCE [LARGE SCALE GENOMIC DNA]</scope>
    <source>
        <strain evidence="3 4">ATCC 30569</strain>
    </source>
</reference>